<evidence type="ECO:0000313" key="1">
    <source>
        <dbReference type="EMBL" id="CAD8186029.1"/>
    </source>
</evidence>
<accession>A0A8S1WD51</accession>
<comment type="caution">
    <text evidence="1">The sequence shown here is derived from an EMBL/GenBank/DDBJ whole genome shotgun (WGS) entry which is preliminary data.</text>
</comment>
<protein>
    <submittedName>
        <fullName evidence="1">Uncharacterized protein</fullName>
    </submittedName>
</protein>
<reference evidence="1" key="1">
    <citation type="submission" date="2021-01" db="EMBL/GenBank/DDBJ databases">
        <authorList>
            <consortium name="Genoscope - CEA"/>
            <person name="William W."/>
        </authorList>
    </citation>
    <scope>NUCLEOTIDE SEQUENCE</scope>
</reference>
<evidence type="ECO:0000313" key="2">
    <source>
        <dbReference type="Proteomes" id="UP000689195"/>
    </source>
</evidence>
<dbReference type="OrthoDB" id="308283at2759"/>
<sequence>MDQQQQFSLGLLGILDFRLILRLSKYLMACDILSLGLTNSFFKEQLLNFKKRVVHLEKMANVKNNGIQLYLEVDISDIYDKIEVIMAVVETKDQGWAAIQNSFSWVTLTLFNEPLDYQSHGIKSYEKIIYSNYSQIKFAQRKLTITETIAMDNTKKKQYETILGLSRKGEFKKIGIVQKCLYENWECYLKSGQIIILYRD</sequence>
<proteinExistence type="predicted"/>
<keyword evidence="2" id="KW-1185">Reference proteome</keyword>
<organism evidence="1 2">
    <name type="scientific">Paramecium pentaurelia</name>
    <dbReference type="NCBI Taxonomy" id="43138"/>
    <lineage>
        <taxon>Eukaryota</taxon>
        <taxon>Sar</taxon>
        <taxon>Alveolata</taxon>
        <taxon>Ciliophora</taxon>
        <taxon>Intramacronucleata</taxon>
        <taxon>Oligohymenophorea</taxon>
        <taxon>Peniculida</taxon>
        <taxon>Parameciidae</taxon>
        <taxon>Paramecium</taxon>
    </lineage>
</organism>
<dbReference type="EMBL" id="CAJJDO010000086">
    <property type="protein sequence ID" value="CAD8186029.1"/>
    <property type="molecule type" value="Genomic_DNA"/>
</dbReference>
<dbReference type="Proteomes" id="UP000689195">
    <property type="component" value="Unassembled WGS sequence"/>
</dbReference>
<gene>
    <name evidence="1" type="ORF">PPENT_87.1.T0860123</name>
</gene>
<dbReference type="AlphaFoldDB" id="A0A8S1WD51"/>
<name>A0A8S1WD51_9CILI</name>